<dbReference type="InterPro" id="IPR055355">
    <property type="entry name" value="ZP-C"/>
</dbReference>
<dbReference type="Gene3D" id="3.10.250.10">
    <property type="entry name" value="SRCR-like domain"/>
    <property type="match status" value="2"/>
</dbReference>
<protein>
    <submittedName>
        <fullName evidence="7">Uncharacterized protein</fullName>
    </submittedName>
</protein>
<evidence type="ECO:0000313" key="8">
    <source>
        <dbReference type="Proteomes" id="UP000678393"/>
    </source>
</evidence>
<sequence>MVKRINPEFRFLLLVFSVAFLTDTCWGQNNVPLTQNLSFAAIRLWSDSPNTINQGRVDLQMSNEVWGSICPASWNESVTAIIVNTICAMLGFMNGGKRVPNTFGAGNKNFIIENATCPVNATSLYQCTQYFLKKCGPQDQELAVECVPDPRGSNFVQLAKPSPVQGSGGLSWNRAAVNTVILNGTNTTNCVASPNARLFSGDVVNSSVGNGFVQVKINDQWGFVCTDTWNQAAAIVVCRELCYESVPGFTPLPGVIAKSVPDQLNRTFALSSVNCVGTESSLLACPVVNSSAVCSPSTVLAGVQCRPDCCEDKPIVMPYMNCSTEVLIANFTKDRFPMITVNNIFLVNYVPSQCMNVTSNQAGDVLVNVSVASGCGVNLQENSTHITYAVSVRAIWVSGSVVINAYSNVRYDLVCSLPKVYVVTNRMEPYTKAPNVTLYQQYNFSMSLDLFTDCNFTTAVGALGSVYLVEVGQWLNAAIAVDNYDPRTKLVLTDCDAYPVIPYTAYTPVVKLIQDKCPVNPTLTMYSLDNRREGFQVRAFLFAGYSMVYIRCSINICLLNSTSAECDRSCQNPLLGRRKRSANILGSVSVDTKTIFLYNASDPGASKILQMLSPKAQPGSEDAEASNQNKALVENNEEQVTADNQITHLTTDTKTATTATQQTRTSTLSILKKTTTAIPSTRSYTSEKVTPTTATNTPRNQQDVKNQDQELNESELQQYEDPRQNHPLQEQERQPAGLEANSSSPNVAQRGIVSELKGDNPDGASCLIGSRAISIVICAVWLVYLLTGAQHFNI</sequence>
<dbReference type="SUPFAM" id="SSF56487">
    <property type="entry name" value="SRCR-like"/>
    <property type="match status" value="2"/>
</dbReference>
<feature type="disulfide bond" evidence="2">
    <location>
        <begin position="117"/>
        <end position="127"/>
    </location>
</feature>
<dbReference type="InterPro" id="IPR001190">
    <property type="entry name" value="SRCR"/>
</dbReference>
<reference evidence="7" key="1">
    <citation type="submission" date="2021-04" db="EMBL/GenBank/DDBJ databases">
        <authorList>
            <consortium name="Molecular Ecology Group"/>
        </authorList>
    </citation>
    <scope>NUCLEOTIDE SEQUENCE</scope>
</reference>
<dbReference type="PANTHER" id="PTHR48071:SF18">
    <property type="entry name" value="DELETED IN MALIGNANT BRAIN TUMORS 1 PROTEIN-RELATED"/>
    <property type="match status" value="1"/>
</dbReference>
<name>A0A8S3ZG27_9EUPU</name>
<dbReference type="PROSITE" id="PS50287">
    <property type="entry name" value="SRCR_2"/>
    <property type="match status" value="2"/>
</dbReference>
<evidence type="ECO:0000256" key="3">
    <source>
        <dbReference type="SAM" id="MobiDB-lite"/>
    </source>
</evidence>
<feature type="region of interest" description="Disordered" evidence="3">
    <location>
        <begin position="679"/>
        <end position="746"/>
    </location>
</feature>
<dbReference type="GO" id="GO:0016020">
    <property type="term" value="C:membrane"/>
    <property type="evidence" value="ECO:0007669"/>
    <property type="project" value="InterPro"/>
</dbReference>
<evidence type="ECO:0000256" key="2">
    <source>
        <dbReference type="PROSITE-ProRule" id="PRU00196"/>
    </source>
</evidence>
<dbReference type="EMBL" id="CAJHNH020002236">
    <property type="protein sequence ID" value="CAG5126072.1"/>
    <property type="molecule type" value="Genomic_DNA"/>
</dbReference>
<dbReference type="Pfam" id="PF00100">
    <property type="entry name" value="Zona_pellucida"/>
    <property type="match status" value="1"/>
</dbReference>
<evidence type="ECO:0000256" key="1">
    <source>
        <dbReference type="ARBA" id="ARBA00023157"/>
    </source>
</evidence>
<evidence type="ECO:0000313" key="7">
    <source>
        <dbReference type="EMBL" id="CAG5126072.1"/>
    </source>
</evidence>
<dbReference type="AlphaFoldDB" id="A0A8S3ZG27"/>
<feature type="domain" description="SRCR" evidence="5">
    <location>
        <begin position="196"/>
        <end position="306"/>
    </location>
</feature>
<feature type="domain" description="SRCR" evidence="5">
    <location>
        <begin position="42"/>
        <end position="147"/>
    </location>
</feature>
<evidence type="ECO:0000259" key="5">
    <source>
        <dbReference type="PROSITE" id="PS50287"/>
    </source>
</evidence>
<gene>
    <name evidence="7" type="ORF">CUNI_LOCUS11630</name>
</gene>
<feature type="compositionally biased region" description="Polar residues" evidence="3">
    <location>
        <begin position="679"/>
        <end position="704"/>
    </location>
</feature>
<dbReference type="OrthoDB" id="10063988at2759"/>
<organism evidence="7 8">
    <name type="scientific">Candidula unifasciata</name>
    <dbReference type="NCBI Taxonomy" id="100452"/>
    <lineage>
        <taxon>Eukaryota</taxon>
        <taxon>Metazoa</taxon>
        <taxon>Spiralia</taxon>
        <taxon>Lophotrochozoa</taxon>
        <taxon>Mollusca</taxon>
        <taxon>Gastropoda</taxon>
        <taxon>Heterobranchia</taxon>
        <taxon>Euthyneura</taxon>
        <taxon>Panpulmonata</taxon>
        <taxon>Eupulmonata</taxon>
        <taxon>Stylommatophora</taxon>
        <taxon>Helicina</taxon>
        <taxon>Helicoidea</taxon>
        <taxon>Geomitridae</taxon>
        <taxon>Candidula</taxon>
    </lineage>
</organism>
<keyword evidence="8" id="KW-1185">Reference proteome</keyword>
<dbReference type="Gene3D" id="2.60.40.4100">
    <property type="entry name" value="Zona pellucida, ZP-C domain"/>
    <property type="match status" value="1"/>
</dbReference>
<dbReference type="Pfam" id="PF00530">
    <property type="entry name" value="SRCR"/>
    <property type="match status" value="2"/>
</dbReference>
<feature type="disulfide bond" evidence="2">
    <location>
        <begin position="275"/>
        <end position="285"/>
    </location>
</feature>
<feature type="domain" description="ZP" evidence="6">
    <location>
        <begin position="321"/>
        <end position="573"/>
    </location>
</feature>
<comment type="caution">
    <text evidence="2">Lacks conserved residue(s) required for the propagation of feature annotation.</text>
</comment>
<dbReference type="SMART" id="SM00241">
    <property type="entry name" value="ZP"/>
    <property type="match status" value="1"/>
</dbReference>
<keyword evidence="4" id="KW-0732">Signal</keyword>
<proteinExistence type="predicted"/>
<evidence type="ECO:0000259" key="6">
    <source>
        <dbReference type="PROSITE" id="PS51034"/>
    </source>
</evidence>
<keyword evidence="1 2" id="KW-1015">Disulfide bond</keyword>
<evidence type="ECO:0000256" key="4">
    <source>
        <dbReference type="SAM" id="SignalP"/>
    </source>
</evidence>
<dbReference type="InterPro" id="IPR001507">
    <property type="entry name" value="ZP_dom"/>
</dbReference>
<feature type="region of interest" description="Disordered" evidence="3">
    <location>
        <begin position="637"/>
        <end position="664"/>
    </location>
</feature>
<dbReference type="SMART" id="SM00202">
    <property type="entry name" value="SR"/>
    <property type="match status" value="2"/>
</dbReference>
<feature type="compositionally biased region" description="Basic and acidic residues" evidence="3">
    <location>
        <begin position="720"/>
        <end position="733"/>
    </location>
</feature>
<feature type="compositionally biased region" description="Low complexity" evidence="3">
    <location>
        <begin position="647"/>
        <end position="664"/>
    </location>
</feature>
<dbReference type="Proteomes" id="UP000678393">
    <property type="component" value="Unassembled WGS sequence"/>
</dbReference>
<comment type="caution">
    <text evidence="7">The sequence shown here is derived from an EMBL/GenBank/DDBJ whole genome shotgun (WGS) entry which is preliminary data.</text>
</comment>
<dbReference type="PROSITE" id="PS51034">
    <property type="entry name" value="ZP_2"/>
    <property type="match status" value="1"/>
</dbReference>
<dbReference type="PANTHER" id="PTHR48071">
    <property type="entry name" value="SRCR DOMAIN-CONTAINING PROTEIN"/>
    <property type="match status" value="1"/>
</dbReference>
<feature type="signal peptide" evidence="4">
    <location>
        <begin position="1"/>
        <end position="27"/>
    </location>
</feature>
<feature type="chain" id="PRO_5035865875" evidence="4">
    <location>
        <begin position="28"/>
        <end position="794"/>
    </location>
</feature>
<accession>A0A8S3ZG27</accession>
<dbReference type="InterPro" id="IPR036772">
    <property type="entry name" value="SRCR-like_dom_sf"/>
</dbReference>
<dbReference type="InterPro" id="IPR042235">
    <property type="entry name" value="ZP-C_dom"/>
</dbReference>